<evidence type="ECO:0000256" key="15">
    <source>
        <dbReference type="ARBA" id="ARBA00024479"/>
    </source>
</evidence>
<comment type="catalytic activity">
    <reaction evidence="18">
        <text>a 1,2-diacyl-sn-glycero-3-phosphocholine(in) = a 1,2-diacyl-sn-glycero-3-phosphocholine(out)</text>
        <dbReference type="Rhea" id="RHEA:38571"/>
        <dbReference type="ChEBI" id="CHEBI:57643"/>
    </reaction>
</comment>
<evidence type="ECO:0000256" key="12">
    <source>
        <dbReference type="ARBA" id="ARBA00023055"/>
    </source>
</evidence>
<dbReference type="GO" id="GO:0030659">
    <property type="term" value="C:cytoplasmic vesicle membrane"/>
    <property type="evidence" value="ECO:0007669"/>
    <property type="project" value="UniProtKB-SubCell"/>
</dbReference>
<comment type="caution">
    <text evidence="23">The sequence shown here is derived from an EMBL/GenBank/DDBJ whole genome shotgun (WGS) entry which is preliminary data.</text>
</comment>
<feature type="region of interest" description="Disordered" evidence="22">
    <location>
        <begin position="826"/>
        <end position="895"/>
    </location>
</feature>
<feature type="region of interest" description="Disordered" evidence="22">
    <location>
        <begin position="130"/>
        <end position="187"/>
    </location>
</feature>
<evidence type="ECO:0000256" key="2">
    <source>
        <dbReference type="ARBA" id="ARBA00004477"/>
    </source>
</evidence>
<evidence type="ECO:0000256" key="3">
    <source>
        <dbReference type="ARBA" id="ARBA00004511"/>
    </source>
</evidence>
<evidence type="ECO:0000313" key="24">
    <source>
        <dbReference type="Proteomes" id="UP000053317"/>
    </source>
</evidence>
<evidence type="ECO:0000256" key="1">
    <source>
        <dbReference type="ARBA" id="ARBA00004439"/>
    </source>
</evidence>
<evidence type="ECO:0000256" key="13">
    <source>
        <dbReference type="ARBA" id="ARBA00023136"/>
    </source>
</evidence>
<dbReference type="GO" id="GO:0000139">
    <property type="term" value="C:Golgi membrane"/>
    <property type="evidence" value="ECO:0007669"/>
    <property type="project" value="UniProtKB-SubCell"/>
</dbReference>
<comment type="catalytic activity">
    <reaction evidence="16">
        <text>a 1,2-diacyl-sn-glycero-3-phosphoethanolamine(in) = a 1,2-diacyl-sn-glycero-3-phosphoethanolamine(out)</text>
        <dbReference type="Rhea" id="RHEA:38895"/>
        <dbReference type="ChEBI" id="CHEBI:64612"/>
    </reaction>
</comment>
<comment type="catalytic activity">
    <reaction evidence="15">
        <text>a 1,2-diacyl-sn-glycero-3-phospho-L-serine(in) = a 1,2-diacyl-sn-glycero-3-phospho-L-serine(out)</text>
        <dbReference type="Rhea" id="RHEA:38663"/>
        <dbReference type="ChEBI" id="CHEBI:57262"/>
    </reaction>
</comment>
<reference evidence="23 24" key="1">
    <citation type="submission" date="2015-05" db="EMBL/GenBank/DDBJ databases">
        <title>Distinctive expansion of gene families associated with plant cell wall degradation and secondary metabolism in the genomes of grapevine trunk pathogens.</title>
        <authorList>
            <person name="Lawrence D.P."/>
            <person name="Travadon R."/>
            <person name="Rolshausen P.E."/>
            <person name="Baumgartner K."/>
        </authorList>
    </citation>
    <scope>NUCLEOTIDE SEQUENCE [LARGE SCALE GENOMIC DNA]</scope>
    <source>
        <strain evidence="23">UCRPC4</strain>
    </source>
</reference>
<reference evidence="23 24" key="2">
    <citation type="submission" date="2015-05" db="EMBL/GenBank/DDBJ databases">
        <authorList>
            <person name="Morales-Cruz A."/>
            <person name="Amrine K.C."/>
            <person name="Cantu D."/>
        </authorList>
    </citation>
    <scope>NUCLEOTIDE SEQUENCE [LARGE SCALE GENOMIC DNA]</scope>
    <source>
        <strain evidence="23">UCRPC4</strain>
    </source>
</reference>
<keyword evidence="13 21" id="KW-0472">Membrane</keyword>
<feature type="region of interest" description="Disordered" evidence="22">
    <location>
        <begin position="59"/>
        <end position="103"/>
    </location>
</feature>
<dbReference type="PANTHER" id="PTHR13038">
    <property type="entry name" value="APG9 AUTOPHAGY 9"/>
    <property type="match status" value="1"/>
</dbReference>
<evidence type="ECO:0000256" key="17">
    <source>
        <dbReference type="ARBA" id="ARBA00024621"/>
    </source>
</evidence>
<dbReference type="Pfam" id="PF04109">
    <property type="entry name" value="ATG9"/>
    <property type="match status" value="1"/>
</dbReference>
<feature type="region of interest" description="Disordered" evidence="22">
    <location>
        <begin position="1"/>
        <end position="36"/>
    </location>
</feature>
<sequence>MASNLLSRLLPAQSNSPSIYETLRRQDDSDNSDLEERAGLAIDEENFDENDQQFDYNDAQTTAADSHITLASRRRSPSRRDLHGRRSVFRSPKRERHTRPRWMQGGHGLLNVEEADDEVPASLLIEDNEDASGTAQDPGHPHQRVAPENIPAARPVTDEARHRWETTQARQRLHPSEDAPGGPPPRMMRPPTLAFADPKDKAMWRWANVENLDNFLNDIYVYYIENGIWSIVLHRILNLLTLGFVVGFSVFLLNCVDYRSVSKSVKMSEVIVPKCMKRMSTGSTFLLWLFYLFWVWKLVQYVLDYRRLRNIHDFYHYLLGVSDVDLQTISWQEVVSRLMTLRDANPATAAAVSAKHRRFLGSQSKQRMDAHDIANRLLRKENYLIAMFNKEILNLTLPIPYFKQRQLLSRTLMWNIDHCILDFVFDRQGQVHTTFLKDTYRAELSDALRKRFLFAGVMNIITAPFLVVYFMMLYFFQYFNEYQKNPSAIGSRQYTLLAKWKFREFNELPHLFKRRIDMSYPFASRYIDQFPKDKTAQISRFVSFIAGALTSVLALATVVYSEVFLGFELTSERTVLFYLSIFGTIWAVSKGMVPEENLVFDPDYALQEVIDFTHYCPNFWDGRLHSDEVRQDFASLYQMKVVIFLEEILSMIFTPFLLFFSLPQCSERLIDFFREFTVHVDGLGYVCSFAVFDFKKNGNAPRQTNGQPPAGPTNGLRDDYYATKDQKLEASYWGFMNDYARNPKTGIPFLPTQSRRKVNPPPPFPGLTSPKFQTDPAMSVMRHDYWERGAGRPSPNGTFGTRANIGQGSHYAAGALPSPLTSMLLDPHHQPSSSAIRTTRGSRGANAISRSRSERGLSGAVVEEGEHGPESLAENRMNGDSVEQSTGDSRLGDSWKVNQAAAVEDDDQEMEEGVRAVTGDQGTGVLGLIKQFQKAQTERRSGGGIKI</sequence>
<evidence type="ECO:0000313" key="23">
    <source>
        <dbReference type="EMBL" id="KKY27346.1"/>
    </source>
</evidence>
<evidence type="ECO:0000256" key="18">
    <source>
        <dbReference type="ARBA" id="ARBA00024631"/>
    </source>
</evidence>
<evidence type="ECO:0000256" key="11">
    <source>
        <dbReference type="ARBA" id="ARBA00023034"/>
    </source>
</evidence>
<dbReference type="PANTHER" id="PTHR13038:SF10">
    <property type="entry name" value="AUTOPHAGY-RELATED PROTEIN 9"/>
    <property type="match status" value="1"/>
</dbReference>
<dbReference type="GO" id="GO:0034497">
    <property type="term" value="P:protein localization to phagophore assembly site"/>
    <property type="evidence" value="ECO:0007669"/>
    <property type="project" value="EnsemblFungi"/>
</dbReference>
<gene>
    <name evidence="23" type="ORF">UCRPC4_g01146</name>
</gene>
<proteinExistence type="inferred from homology"/>
<dbReference type="GO" id="GO:0061908">
    <property type="term" value="C:phagophore"/>
    <property type="evidence" value="ECO:0007669"/>
    <property type="project" value="EnsemblFungi"/>
</dbReference>
<comment type="function">
    <text evidence="21">Phospholipid scramblase involved in autophagy. Cycles between the preautophagosomal structure/phagophore assembly site (PAS) and the cytoplasmic vesicle pool and supplies membrane for the growing autophagosome. Lipid scramblase activity plays a key role in preautophagosomal structure/phagophore assembly by distributing the phospholipids that arrive through ATG2 from the cytoplasmic to the luminal leaflet of the bilayer, thereby driving autophagosomal membrane expansion.</text>
</comment>
<feature type="compositionally biased region" description="Basic residues" evidence="22">
    <location>
        <begin position="72"/>
        <end position="100"/>
    </location>
</feature>
<dbReference type="GO" id="GO:0034045">
    <property type="term" value="C:phagophore assembly site membrane"/>
    <property type="evidence" value="ECO:0007669"/>
    <property type="project" value="UniProtKB-SubCell"/>
</dbReference>
<feature type="compositionally biased region" description="Basic and acidic residues" evidence="22">
    <location>
        <begin position="156"/>
        <end position="165"/>
    </location>
</feature>
<dbReference type="GO" id="GO:0034727">
    <property type="term" value="P:piecemeal microautophagy of the nucleus"/>
    <property type="evidence" value="ECO:0007669"/>
    <property type="project" value="EnsemblFungi"/>
</dbReference>
<keyword evidence="9 21" id="KW-1133">Transmembrane helix</keyword>
<dbReference type="GO" id="GO:0017128">
    <property type="term" value="F:phospholipid scramblase activity"/>
    <property type="evidence" value="ECO:0007669"/>
    <property type="project" value="EnsemblFungi"/>
</dbReference>
<feature type="transmembrane region" description="Helical" evidence="21">
    <location>
        <begin position="575"/>
        <end position="593"/>
    </location>
</feature>
<keyword evidence="11" id="KW-0333">Golgi apparatus</keyword>
<name>A0A0G2EZ67_PHACM</name>
<dbReference type="GO" id="GO:0005776">
    <property type="term" value="C:autophagosome"/>
    <property type="evidence" value="ECO:0007669"/>
    <property type="project" value="TreeGrafter"/>
</dbReference>
<keyword evidence="14" id="KW-0968">Cytoplasmic vesicle</keyword>
<organism evidence="23 24">
    <name type="scientific">Phaeomoniella chlamydospora</name>
    <name type="common">Phaeoacremonium chlamydosporum</name>
    <dbReference type="NCBI Taxonomy" id="158046"/>
    <lineage>
        <taxon>Eukaryota</taxon>
        <taxon>Fungi</taxon>
        <taxon>Dikarya</taxon>
        <taxon>Ascomycota</taxon>
        <taxon>Pezizomycotina</taxon>
        <taxon>Eurotiomycetes</taxon>
        <taxon>Chaetothyriomycetidae</taxon>
        <taxon>Phaeomoniellales</taxon>
        <taxon>Phaeomoniellaceae</taxon>
        <taxon>Phaeomoniella</taxon>
    </lineage>
</organism>
<dbReference type="GO" id="GO:0061709">
    <property type="term" value="P:reticulophagy"/>
    <property type="evidence" value="ECO:0007669"/>
    <property type="project" value="EnsemblFungi"/>
</dbReference>
<evidence type="ECO:0000256" key="21">
    <source>
        <dbReference type="RuleBase" id="RU364027"/>
    </source>
</evidence>
<keyword evidence="12 21" id="KW-0445">Lipid transport</keyword>
<feature type="transmembrane region" description="Helical" evidence="21">
    <location>
        <begin position="452"/>
        <end position="476"/>
    </location>
</feature>
<evidence type="ECO:0000256" key="14">
    <source>
        <dbReference type="ARBA" id="ARBA00023329"/>
    </source>
</evidence>
<keyword evidence="8 21" id="KW-0812">Transmembrane</keyword>
<feature type="transmembrane region" description="Helical" evidence="21">
    <location>
        <begin position="285"/>
        <end position="303"/>
    </location>
</feature>
<evidence type="ECO:0000256" key="7">
    <source>
        <dbReference type="ARBA" id="ARBA00022448"/>
    </source>
</evidence>
<feature type="compositionally biased region" description="Polar residues" evidence="22">
    <location>
        <begin position="1"/>
        <end position="19"/>
    </location>
</feature>
<comment type="function">
    <text evidence="19">Phospholipid scramblase involved in autophagy and cytoplasm to vacuole transport (Cvt) vesicle formation. Cycles between the preautophagosomal structure/phagophore assembly site (PAS) and the cytoplasmic vesicle pool and supplies membrane for the growing autophagosome. Lipid scramblase activity plays a key role in preautophagosomal structure/phagophore assembly by distributing the phospholipids that arrive through ATG2 from the cytoplasmic to the luminal leaflet of the bilayer, thereby driving autophagosomal membrane expansion. Required for mitophagy. Also involved in endoplasmic reticulum-specific autophagic process and is essential for the survival of cells subjected to severe ER stress. Different machineries are required for anterograde trafficking to the PAS during either the Cvt pathway or bulk autophagy and for retrograde trafficking.</text>
</comment>
<evidence type="ECO:0000256" key="19">
    <source>
        <dbReference type="ARBA" id="ARBA00025503"/>
    </source>
</evidence>
<keyword evidence="24" id="KW-1185">Reference proteome</keyword>
<dbReference type="GO" id="GO:0005789">
    <property type="term" value="C:endoplasmic reticulum membrane"/>
    <property type="evidence" value="ECO:0007669"/>
    <property type="project" value="UniProtKB-SubCell"/>
</dbReference>
<comment type="subunit">
    <text evidence="20">Homotrimer; forms a homotrimer with a central pore that forms a path between the two membrane leaflets.</text>
</comment>
<evidence type="ECO:0000256" key="16">
    <source>
        <dbReference type="ARBA" id="ARBA00024615"/>
    </source>
</evidence>
<dbReference type="Proteomes" id="UP000053317">
    <property type="component" value="Unassembled WGS sequence"/>
</dbReference>
<dbReference type="GO" id="GO:0005739">
    <property type="term" value="C:mitochondrion"/>
    <property type="evidence" value="ECO:0007669"/>
    <property type="project" value="EnsemblFungi"/>
</dbReference>
<dbReference type="EMBL" id="LCWF01000025">
    <property type="protein sequence ID" value="KKY27346.1"/>
    <property type="molecule type" value="Genomic_DNA"/>
</dbReference>
<evidence type="ECO:0000256" key="9">
    <source>
        <dbReference type="ARBA" id="ARBA00022989"/>
    </source>
</evidence>
<evidence type="ECO:0000256" key="6">
    <source>
        <dbReference type="ARBA" id="ARBA00018074"/>
    </source>
</evidence>
<feature type="compositionally biased region" description="Basic and acidic residues" evidence="22">
    <location>
        <begin position="22"/>
        <end position="36"/>
    </location>
</feature>
<protein>
    <recommendedName>
        <fullName evidence="6 21">Autophagy-related protein 9</fullName>
    </recommendedName>
</protein>
<evidence type="ECO:0000256" key="4">
    <source>
        <dbReference type="ARBA" id="ARBA00004653"/>
    </source>
</evidence>
<evidence type="ECO:0000256" key="20">
    <source>
        <dbReference type="ARBA" id="ARBA00025904"/>
    </source>
</evidence>
<comment type="subcellular location">
    <subcellularLocation>
        <location evidence="1">Cytoplasmic vesicle membrane</location>
        <topology evidence="1">Multi-pass membrane protein</topology>
    </subcellularLocation>
    <subcellularLocation>
        <location evidence="2">Endoplasmic reticulum membrane</location>
        <topology evidence="2">Multi-pass membrane protein</topology>
    </subcellularLocation>
    <subcellularLocation>
        <location evidence="4">Golgi apparatus membrane</location>
        <topology evidence="4">Multi-pass membrane protein</topology>
    </subcellularLocation>
    <subcellularLocation>
        <location evidence="3 21">Preautophagosomal structure membrane</location>
        <topology evidence="3 21">Multi-pass membrane protein</topology>
    </subcellularLocation>
</comment>
<feature type="region of interest" description="Disordered" evidence="22">
    <location>
        <begin position="748"/>
        <end position="774"/>
    </location>
</feature>
<comment type="catalytic activity">
    <reaction evidence="17">
        <text>a 1,2-diacyl-sn-glycero-3-phospho-(1D-myo-inositol-3-phosphate)(in) = a 1,2-diacyl-sn-glycero-3-phospho-(1D-myo-inositol-3-phosphate)(out)</text>
        <dbReference type="Rhea" id="RHEA:67920"/>
        <dbReference type="ChEBI" id="CHEBI:58088"/>
    </reaction>
</comment>
<keyword evidence="10 21" id="KW-0072">Autophagy</keyword>
<evidence type="ECO:0000256" key="5">
    <source>
        <dbReference type="ARBA" id="ARBA00006185"/>
    </source>
</evidence>
<dbReference type="OrthoDB" id="2020634at2759"/>
<feature type="transmembrane region" description="Helical" evidence="21">
    <location>
        <begin position="236"/>
        <end position="253"/>
    </location>
</feature>
<accession>A0A0G2EZ67</accession>
<feature type="compositionally biased region" description="Polar residues" evidence="22">
    <location>
        <begin position="830"/>
        <end position="841"/>
    </location>
</feature>
<evidence type="ECO:0000256" key="8">
    <source>
        <dbReference type="ARBA" id="ARBA00022692"/>
    </source>
</evidence>
<evidence type="ECO:0000256" key="22">
    <source>
        <dbReference type="SAM" id="MobiDB-lite"/>
    </source>
</evidence>
<feature type="transmembrane region" description="Helical" evidence="21">
    <location>
        <begin position="541"/>
        <end position="563"/>
    </location>
</feature>
<dbReference type="GO" id="GO:0000423">
    <property type="term" value="P:mitophagy"/>
    <property type="evidence" value="ECO:0007669"/>
    <property type="project" value="EnsemblFungi"/>
</dbReference>
<comment type="similarity">
    <text evidence="5 21">Belongs to the ATG9 family.</text>
</comment>
<evidence type="ECO:0000256" key="10">
    <source>
        <dbReference type="ARBA" id="ARBA00023006"/>
    </source>
</evidence>
<dbReference type="InterPro" id="IPR007241">
    <property type="entry name" value="Autophagy-rel_prot_9"/>
</dbReference>
<feature type="transmembrane region" description="Helical" evidence="21">
    <location>
        <begin position="641"/>
        <end position="660"/>
    </location>
</feature>
<dbReference type="AlphaFoldDB" id="A0A0G2EZ67"/>
<keyword evidence="7 21" id="KW-0813">Transport</keyword>